<dbReference type="InterPro" id="IPR036412">
    <property type="entry name" value="HAD-like_sf"/>
</dbReference>
<keyword evidence="2" id="KW-1185">Reference proteome</keyword>
<proteinExistence type="predicted"/>
<sequence>MKRYVFDLDNTIVFTDLLNNESYNHALKELGLEPINNSLRITRDIIFNKYPHLSDAEKNVIIAFKQEYFANNLDRTYANNQLLKLLEVQNLEMCILWTSADETRVLAILKHYRILNAFRNIVFSNKSNIIQDVEKICELFGCSLEHLIFYEDNAKIIRELQELKINVIPISKGL</sequence>
<name>A0ABS2MTU6_9FIRM</name>
<dbReference type="EMBL" id="JAFBDT010000034">
    <property type="protein sequence ID" value="MBM7562871.1"/>
    <property type="molecule type" value="Genomic_DNA"/>
</dbReference>
<evidence type="ECO:0000313" key="2">
    <source>
        <dbReference type="Proteomes" id="UP000767854"/>
    </source>
</evidence>
<evidence type="ECO:0000313" key="1">
    <source>
        <dbReference type="EMBL" id="MBM7562871.1"/>
    </source>
</evidence>
<comment type="caution">
    <text evidence="1">The sequence shown here is derived from an EMBL/GenBank/DDBJ whole genome shotgun (WGS) entry which is preliminary data.</text>
</comment>
<dbReference type="Proteomes" id="UP000767854">
    <property type="component" value="Unassembled WGS sequence"/>
</dbReference>
<dbReference type="SUPFAM" id="SSF56784">
    <property type="entry name" value="HAD-like"/>
    <property type="match status" value="1"/>
</dbReference>
<dbReference type="InterPro" id="IPR041492">
    <property type="entry name" value="HAD_2"/>
</dbReference>
<accession>A0ABS2MTU6</accession>
<dbReference type="Pfam" id="PF13419">
    <property type="entry name" value="HAD_2"/>
    <property type="match status" value="1"/>
</dbReference>
<dbReference type="RefSeq" id="WP_204665298.1">
    <property type="nucleotide sequence ID" value="NZ_JAFBDT010000034.1"/>
</dbReference>
<dbReference type="Gene3D" id="3.40.50.1000">
    <property type="entry name" value="HAD superfamily/HAD-like"/>
    <property type="match status" value="1"/>
</dbReference>
<dbReference type="Gene3D" id="1.10.150.730">
    <property type="match status" value="1"/>
</dbReference>
<organism evidence="1 2">
    <name type="scientific">Fusibacter tunisiensis</name>
    <dbReference type="NCBI Taxonomy" id="1008308"/>
    <lineage>
        <taxon>Bacteria</taxon>
        <taxon>Bacillati</taxon>
        <taxon>Bacillota</taxon>
        <taxon>Clostridia</taxon>
        <taxon>Eubacteriales</taxon>
        <taxon>Eubacteriales Family XII. Incertae Sedis</taxon>
        <taxon>Fusibacter</taxon>
    </lineage>
</organism>
<gene>
    <name evidence="1" type="ORF">JOC49_002444</name>
</gene>
<reference evidence="1 2" key="1">
    <citation type="submission" date="2021-01" db="EMBL/GenBank/DDBJ databases">
        <title>Genomic Encyclopedia of Type Strains, Phase IV (KMG-IV): sequencing the most valuable type-strain genomes for metagenomic binning, comparative biology and taxonomic classification.</title>
        <authorList>
            <person name="Goeker M."/>
        </authorList>
    </citation>
    <scope>NUCLEOTIDE SEQUENCE [LARGE SCALE GENOMIC DNA]</scope>
    <source>
        <strain evidence="1 2">DSM 24436</strain>
    </source>
</reference>
<dbReference type="InterPro" id="IPR023214">
    <property type="entry name" value="HAD_sf"/>
</dbReference>
<protein>
    <submittedName>
        <fullName evidence="1">Phosphoglycolate phosphatase-like HAD superfamily hydrolase</fullName>
    </submittedName>
</protein>